<feature type="domain" description="Ribbon-helix-helix protein CopG" evidence="1">
    <location>
        <begin position="24"/>
        <end position="62"/>
    </location>
</feature>
<evidence type="ECO:0000259" key="1">
    <source>
        <dbReference type="Pfam" id="PF01402"/>
    </source>
</evidence>
<name>A0A2M6WZD5_9BACT</name>
<dbReference type="CDD" id="cd21631">
    <property type="entry name" value="RHH_CopG_NikR-like"/>
    <property type="match status" value="1"/>
</dbReference>
<dbReference type="GO" id="GO:0006355">
    <property type="term" value="P:regulation of DNA-templated transcription"/>
    <property type="evidence" value="ECO:0007669"/>
    <property type="project" value="InterPro"/>
</dbReference>
<gene>
    <name evidence="2" type="ORF">COT71_02335</name>
</gene>
<dbReference type="InterPro" id="IPR002145">
    <property type="entry name" value="CopG"/>
</dbReference>
<dbReference type="SUPFAM" id="SSF47598">
    <property type="entry name" value="Ribbon-helix-helix"/>
    <property type="match status" value="1"/>
</dbReference>
<evidence type="ECO:0000313" key="3">
    <source>
        <dbReference type="Proteomes" id="UP000230731"/>
    </source>
</evidence>
<organism evidence="2 3">
    <name type="scientific">Candidatus Andersenbacteria bacterium CG10_big_fil_rev_8_21_14_0_10_54_11</name>
    <dbReference type="NCBI Taxonomy" id="1974485"/>
    <lineage>
        <taxon>Bacteria</taxon>
        <taxon>Candidatus Anderseniibacteriota</taxon>
    </lineage>
</organism>
<sequence>MQSTVLVPSTHMCIYVYMKQKLVPITVYIQPEIKRAVRQAAKRRRCTDAEVIREALAAGLERLEDRQAAAIFSFD</sequence>
<dbReference type="Pfam" id="PF01402">
    <property type="entry name" value="RHH_1"/>
    <property type="match status" value="1"/>
</dbReference>
<dbReference type="Proteomes" id="UP000230731">
    <property type="component" value="Unassembled WGS sequence"/>
</dbReference>
<evidence type="ECO:0000313" key="2">
    <source>
        <dbReference type="EMBL" id="PIT98138.1"/>
    </source>
</evidence>
<protein>
    <recommendedName>
        <fullName evidence="1">Ribbon-helix-helix protein CopG domain-containing protein</fullName>
    </recommendedName>
</protein>
<reference evidence="3" key="1">
    <citation type="submission" date="2017-09" db="EMBL/GenBank/DDBJ databases">
        <title>Depth-based differentiation of microbial function through sediment-hosted aquifers and enrichment of novel symbionts in the deep terrestrial subsurface.</title>
        <authorList>
            <person name="Probst A.J."/>
            <person name="Ladd B."/>
            <person name="Jarett J.K."/>
            <person name="Geller-Mcgrath D.E."/>
            <person name="Sieber C.M.K."/>
            <person name="Emerson J.B."/>
            <person name="Anantharaman K."/>
            <person name="Thomas B.C."/>
            <person name="Malmstrom R."/>
            <person name="Stieglmeier M."/>
            <person name="Klingl A."/>
            <person name="Woyke T."/>
            <person name="Ryan C.M."/>
            <person name="Banfield J.F."/>
        </authorList>
    </citation>
    <scope>NUCLEOTIDE SEQUENCE [LARGE SCALE GENOMIC DNA]</scope>
</reference>
<dbReference type="InterPro" id="IPR010985">
    <property type="entry name" value="Ribbon_hlx_hlx"/>
</dbReference>
<accession>A0A2M6WZD5</accession>
<proteinExistence type="predicted"/>
<dbReference type="EMBL" id="PEZP01000029">
    <property type="protein sequence ID" value="PIT98138.1"/>
    <property type="molecule type" value="Genomic_DNA"/>
</dbReference>
<dbReference type="AlphaFoldDB" id="A0A2M6WZD5"/>
<comment type="caution">
    <text evidence="2">The sequence shown here is derived from an EMBL/GenBank/DDBJ whole genome shotgun (WGS) entry which is preliminary data.</text>
</comment>